<comment type="subcellular location">
    <subcellularLocation>
        <location evidence="11 12">Cell membrane</location>
        <topology evidence="11 12">Multi-pass membrane protein</topology>
    </subcellularLocation>
    <subcellularLocation>
        <location evidence="1">Membrane</location>
        <topology evidence="1">Multi-pass membrane protein</topology>
    </subcellularLocation>
</comment>
<evidence type="ECO:0000256" key="7">
    <source>
        <dbReference type="ARBA" id="ARBA00022967"/>
    </source>
</evidence>
<keyword evidence="7 11" id="KW-1278">Translocase</keyword>
<gene>
    <name evidence="11" type="primary">nuoA</name>
    <name evidence="13" type="ORF">RZN69_21480</name>
</gene>
<evidence type="ECO:0000256" key="12">
    <source>
        <dbReference type="RuleBase" id="RU003639"/>
    </source>
</evidence>
<comment type="catalytic activity">
    <reaction evidence="11 12">
        <text>a quinone + NADH + 5 H(+)(in) = a quinol + NAD(+) + 4 H(+)(out)</text>
        <dbReference type="Rhea" id="RHEA:57888"/>
        <dbReference type="ChEBI" id="CHEBI:15378"/>
        <dbReference type="ChEBI" id="CHEBI:24646"/>
        <dbReference type="ChEBI" id="CHEBI:57540"/>
        <dbReference type="ChEBI" id="CHEBI:57945"/>
        <dbReference type="ChEBI" id="CHEBI:132124"/>
    </reaction>
</comment>
<keyword evidence="5 11" id="KW-0812">Transmembrane</keyword>
<organism evidence="13 14">
    <name type="scientific">Rubellicoccus peritrichatus</name>
    <dbReference type="NCBI Taxonomy" id="3080537"/>
    <lineage>
        <taxon>Bacteria</taxon>
        <taxon>Pseudomonadati</taxon>
        <taxon>Verrucomicrobiota</taxon>
        <taxon>Opitutia</taxon>
        <taxon>Puniceicoccales</taxon>
        <taxon>Cerasicoccaceae</taxon>
        <taxon>Rubellicoccus</taxon>
    </lineage>
</organism>
<evidence type="ECO:0000313" key="13">
    <source>
        <dbReference type="EMBL" id="WOO41201.1"/>
    </source>
</evidence>
<dbReference type="InterPro" id="IPR000440">
    <property type="entry name" value="NADH_UbQ/plastoQ_OxRdtase_su3"/>
</dbReference>
<feature type="transmembrane region" description="Helical" evidence="11">
    <location>
        <begin position="6"/>
        <end position="30"/>
    </location>
</feature>
<evidence type="ECO:0000256" key="3">
    <source>
        <dbReference type="ARBA" id="ARBA00022448"/>
    </source>
</evidence>
<dbReference type="PANTHER" id="PTHR11058">
    <property type="entry name" value="NADH-UBIQUINONE OXIDOREDUCTASE CHAIN 3"/>
    <property type="match status" value="1"/>
</dbReference>
<dbReference type="HAMAP" id="MF_01394">
    <property type="entry name" value="NDH1_NuoA"/>
    <property type="match status" value="1"/>
</dbReference>
<dbReference type="EMBL" id="CP136920">
    <property type="protein sequence ID" value="WOO41201.1"/>
    <property type="molecule type" value="Genomic_DNA"/>
</dbReference>
<dbReference type="GO" id="GO:0048038">
    <property type="term" value="F:quinone binding"/>
    <property type="evidence" value="ECO:0007669"/>
    <property type="project" value="UniProtKB-KW"/>
</dbReference>
<evidence type="ECO:0000256" key="1">
    <source>
        <dbReference type="ARBA" id="ARBA00004141"/>
    </source>
</evidence>
<comment type="similarity">
    <text evidence="2 11 12">Belongs to the complex I subunit 3 family.</text>
</comment>
<dbReference type="InterPro" id="IPR023043">
    <property type="entry name" value="NAD(P)H_OxRDtase_bac/plastid"/>
</dbReference>
<dbReference type="PANTHER" id="PTHR11058:SF22">
    <property type="entry name" value="NADH-QUINONE OXIDOREDUCTASE SUBUNIT A"/>
    <property type="match status" value="1"/>
</dbReference>
<dbReference type="Pfam" id="PF00507">
    <property type="entry name" value="Oxidored_q4"/>
    <property type="match status" value="1"/>
</dbReference>
<evidence type="ECO:0000256" key="5">
    <source>
        <dbReference type="ARBA" id="ARBA00022692"/>
    </source>
</evidence>
<keyword evidence="11" id="KW-0830">Ubiquinone</keyword>
<evidence type="ECO:0000256" key="10">
    <source>
        <dbReference type="ARBA" id="ARBA00023136"/>
    </source>
</evidence>
<keyword evidence="3 11" id="KW-0813">Transport</keyword>
<feature type="transmembrane region" description="Helical" evidence="11">
    <location>
        <begin position="90"/>
        <end position="113"/>
    </location>
</feature>
<feature type="transmembrane region" description="Helical" evidence="11">
    <location>
        <begin position="62"/>
        <end position="84"/>
    </location>
</feature>
<evidence type="ECO:0000256" key="6">
    <source>
        <dbReference type="ARBA" id="ARBA00022719"/>
    </source>
</evidence>
<dbReference type="KEGG" id="puo:RZN69_21480"/>
<evidence type="ECO:0000256" key="2">
    <source>
        <dbReference type="ARBA" id="ARBA00008472"/>
    </source>
</evidence>
<keyword evidence="8 11" id="KW-1133">Transmembrane helix</keyword>
<dbReference type="GO" id="GO:0005886">
    <property type="term" value="C:plasma membrane"/>
    <property type="evidence" value="ECO:0007669"/>
    <property type="project" value="UniProtKB-SubCell"/>
</dbReference>
<evidence type="ECO:0000313" key="14">
    <source>
        <dbReference type="Proteomes" id="UP001304300"/>
    </source>
</evidence>
<protein>
    <recommendedName>
        <fullName evidence="11">NADH-quinone oxidoreductase subunit A</fullName>
        <ecNumber evidence="11">7.1.1.-</ecNumber>
    </recommendedName>
    <alternativeName>
        <fullName evidence="11">NADH dehydrogenase I subunit A</fullName>
    </alternativeName>
    <alternativeName>
        <fullName evidence="11">NDH-1 subunit A</fullName>
    </alternativeName>
    <alternativeName>
        <fullName evidence="11">NUO1</fullName>
    </alternativeName>
</protein>
<dbReference type="AlphaFoldDB" id="A0AAQ3L9A4"/>
<evidence type="ECO:0000256" key="8">
    <source>
        <dbReference type="ARBA" id="ARBA00022989"/>
    </source>
</evidence>
<dbReference type="GO" id="GO:0030964">
    <property type="term" value="C:NADH dehydrogenase complex"/>
    <property type="evidence" value="ECO:0007669"/>
    <property type="project" value="TreeGrafter"/>
</dbReference>
<proteinExistence type="inferred from homology"/>
<dbReference type="RefSeq" id="WP_317833619.1">
    <property type="nucleotide sequence ID" value="NZ_CP136920.1"/>
</dbReference>
<keyword evidence="10 11" id="KW-0472">Membrane</keyword>
<keyword evidence="14" id="KW-1185">Reference proteome</keyword>
<dbReference type="EC" id="7.1.1.-" evidence="11"/>
<accession>A0AAQ3L9A4</accession>
<keyword evidence="9 11" id="KW-0520">NAD</keyword>
<comment type="subunit">
    <text evidence="11">NDH-1 is composed of 14 different subunits. Subunits NuoA, H, J, K, L, M, N constitute the membrane sector of the complex.</text>
</comment>
<dbReference type="Proteomes" id="UP001304300">
    <property type="component" value="Chromosome"/>
</dbReference>
<dbReference type="GO" id="GO:0008137">
    <property type="term" value="F:NADH dehydrogenase (ubiquinone) activity"/>
    <property type="evidence" value="ECO:0007669"/>
    <property type="project" value="InterPro"/>
</dbReference>
<sequence length="124" mass="14191">MELVDYIPVLIQVLFAVFLAAAILIASQVFGQRAKGNYIKDKAYECGLPMEGNPHPRFGVKFYVVAMLFILFDIEAVFLIPWVLIYREFISLGIPILMPVMFFIAVLVLGLAYEMKKKGLEWER</sequence>
<dbReference type="GO" id="GO:0050136">
    <property type="term" value="F:NADH dehydrogenase (quinone) (non-electrogenic) activity"/>
    <property type="evidence" value="ECO:0007669"/>
    <property type="project" value="UniProtKB-UniRule"/>
</dbReference>
<evidence type="ECO:0000256" key="11">
    <source>
        <dbReference type="HAMAP-Rule" id="MF_01394"/>
    </source>
</evidence>
<evidence type="ECO:0000256" key="9">
    <source>
        <dbReference type="ARBA" id="ARBA00023027"/>
    </source>
</evidence>
<dbReference type="Gene3D" id="1.20.58.1610">
    <property type="entry name" value="NADH:ubiquinone/plastoquinone oxidoreductase, chain 3"/>
    <property type="match status" value="1"/>
</dbReference>
<evidence type="ECO:0000256" key="4">
    <source>
        <dbReference type="ARBA" id="ARBA00022475"/>
    </source>
</evidence>
<dbReference type="InterPro" id="IPR038430">
    <property type="entry name" value="NDAH_ubi_oxred_su3_sf"/>
</dbReference>
<reference evidence="13 14" key="1">
    <citation type="submission" date="2023-10" db="EMBL/GenBank/DDBJ databases">
        <title>Rubellicoccus peritrichatus gen. nov., sp. nov., isolated from an algae of coral reef tank.</title>
        <authorList>
            <person name="Luo J."/>
        </authorList>
    </citation>
    <scope>NUCLEOTIDE SEQUENCE [LARGE SCALE GENOMIC DNA]</scope>
    <source>
        <strain evidence="13 14">CR14</strain>
    </source>
</reference>
<keyword evidence="4 11" id="KW-1003">Cell membrane</keyword>
<name>A0AAQ3L9A4_9BACT</name>
<keyword evidence="6 11" id="KW-0874">Quinone</keyword>
<comment type="function">
    <text evidence="11">NDH-1 shuttles electrons from NADH, via FMN and iron-sulfur (Fe-S) centers, to quinones in the respiratory chain. The immediate electron acceptor for the enzyme in this species is believed to be ubiquinone. Couples the redox reaction to proton translocation (for every two electrons transferred, four hydrogen ions are translocated across the cytoplasmic membrane), and thus conserves the redox energy in a proton gradient.</text>
</comment>